<keyword evidence="3 5" id="KW-1133">Transmembrane helix</keyword>
<sequence>MNLLFSKIISGFALFCLVIIIALLYEGIDRILHARMQKRFGPPLLQPFYDVIKLLGKESIVPRRAVRAIFQASPWMSMALVLLIFLYIPIGSIPPIMAGNGDIILILYLLAASAVMMVIGGFASGSPYANVGSQREMVLMMSYELPLALVTLTLAWVMYKKGVPGAPFSLETFVTVPVWNTVGFIGGMGLFSLLLALLGVVPAEVGKVPMDIAEAKTEILEGLLVEYSGRNLALFKLTFALRSLAMSALLVPLFFPFSLGKILGLHGAYFVVVDFLWFWVKVLLVQIAAITIVRTMYGRFKIWQASQFYWFQMGGLALAGMILVTLDVVLF</sequence>
<feature type="transmembrane region" description="Helical" evidence="5">
    <location>
        <begin position="103"/>
        <end position="125"/>
    </location>
</feature>
<dbReference type="RefSeq" id="WP_074199911.1">
    <property type="nucleotide sequence ID" value="NZ_DAONBL010000023.1"/>
</dbReference>
<feature type="transmembrane region" description="Helical" evidence="5">
    <location>
        <begin position="179"/>
        <end position="201"/>
    </location>
</feature>
<feature type="transmembrane region" description="Helical" evidence="5">
    <location>
        <begin position="309"/>
        <end position="330"/>
    </location>
</feature>
<evidence type="ECO:0000256" key="5">
    <source>
        <dbReference type="SAM" id="Phobius"/>
    </source>
</evidence>
<dbReference type="PANTHER" id="PTHR43359">
    <property type="entry name" value="FORMATE HYDROGENLYASE SUBUNIT 4"/>
    <property type="match status" value="1"/>
</dbReference>
<feature type="transmembrane region" description="Helical" evidence="5">
    <location>
        <begin position="6"/>
        <end position="28"/>
    </location>
</feature>
<accession>A0ABY1JF11</accession>
<keyword evidence="7" id="KW-1185">Reference proteome</keyword>
<keyword evidence="4 5" id="KW-0472">Membrane</keyword>
<protein>
    <submittedName>
        <fullName evidence="6">Formate hydrogenlyase subunit 4</fullName>
    </submittedName>
</protein>
<evidence type="ECO:0000256" key="1">
    <source>
        <dbReference type="ARBA" id="ARBA00004141"/>
    </source>
</evidence>
<evidence type="ECO:0000256" key="4">
    <source>
        <dbReference type="ARBA" id="ARBA00023136"/>
    </source>
</evidence>
<gene>
    <name evidence="6" type="ORF">SAMN05444368_1714</name>
</gene>
<comment type="caution">
    <text evidence="6">The sequence shown here is derived from an EMBL/GenBank/DDBJ whole genome shotgun (WGS) entry which is preliminary data.</text>
</comment>
<dbReference type="InterPro" id="IPR052561">
    <property type="entry name" value="ComplexI_Subunit1"/>
</dbReference>
<comment type="subcellular location">
    <subcellularLocation>
        <location evidence="1">Membrane</location>
        <topology evidence="1">Multi-pass membrane protein</topology>
    </subcellularLocation>
</comment>
<keyword evidence="2 5" id="KW-0812">Transmembrane</keyword>
<dbReference type="PANTHER" id="PTHR43359:SF1">
    <property type="entry name" value="FORMATE HYDROGENLYASE SUBUNIT 4-RELATED"/>
    <property type="match status" value="1"/>
</dbReference>
<feature type="transmembrane region" description="Helical" evidence="5">
    <location>
        <begin position="275"/>
        <end position="297"/>
    </location>
</feature>
<evidence type="ECO:0000313" key="7">
    <source>
        <dbReference type="Proteomes" id="UP000185093"/>
    </source>
</evidence>
<evidence type="ECO:0000313" key="6">
    <source>
        <dbReference type="EMBL" id="SIN75339.1"/>
    </source>
</evidence>
<reference evidence="6 7" key="1">
    <citation type="submission" date="2016-11" db="EMBL/GenBank/DDBJ databases">
        <authorList>
            <person name="Varghese N."/>
            <person name="Submissions S."/>
        </authorList>
    </citation>
    <scope>NUCLEOTIDE SEQUENCE [LARGE SCALE GENOMIC DNA]</scope>
    <source>
        <strain evidence="6 7">DSM 20664</strain>
    </source>
</reference>
<dbReference type="InterPro" id="IPR001694">
    <property type="entry name" value="NADH_UbQ_OxRdtase_su1/FPO"/>
</dbReference>
<organism evidence="6 7">
    <name type="scientific">Acetomicrobium flavidum</name>
    <dbReference type="NCBI Taxonomy" id="49896"/>
    <lineage>
        <taxon>Bacteria</taxon>
        <taxon>Thermotogati</taxon>
        <taxon>Synergistota</taxon>
        <taxon>Synergistia</taxon>
        <taxon>Synergistales</taxon>
        <taxon>Acetomicrobiaceae</taxon>
        <taxon>Acetomicrobium</taxon>
    </lineage>
</organism>
<dbReference type="Proteomes" id="UP000185093">
    <property type="component" value="Unassembled WGS sequence"/>
</dbReference>
<proteinExistence type="predicted"/>
<evidence type="ECO:0000256" key="2">
    <source>
        <dbReference type="ARBA" id="ARBA00022692"/>
    </source>
</evidence>
<feature type="transmembrane region" description="Helical" evidence="5">
    <location>
        <begin position="137"/>
        <end position="159"/>
    </location>
</feature>
<name>A0ABY1JF11_9BACT</name>
<feature type="transmembrane region" description="Helical" evidence="5">
    <location>
        <begin position="72"/>
        <end position="91"/>
    </location>
</feature>
<feature type="transmembrane region" description="Helical" evidence="5">
    <location>
        <begin position="233"/>
        <end position="255"/>
    </location>
</feature>
<dbReference type="EMBL" id="FSQZ01000001">
    <property type="protein sequence ID" value="SIN75339.1"/>
    <property type="molecule type" value="Genomic_DNA"/>
</dbReference>
<evidence type="ECO:0000256" key="3">
    <source>
        <dbReference type="ARBA" id="ARBA00022989"/>
    </source>
</evidence>
<dbReference type="Pfam" id="PF00146">
    <property type="entry name" value="NADHdh"/>
    <property type="match status" value="1"/>
</dbReference>